<dbReference type="PIRSF" id="PIRSF016789">
    <property type="entry name" value="DUF454"/>
    <property type="match status" value="1"/>
</dbReference>
<keyword evidence="2" id="KW-1185">Reference proteome</keyword>
<protein>
    <submittedName>
        <fullName evidence="1">Uncharacterized protein</fullName>
    </submittedName>
</protein>
<organism evidence="1 2">
    <name type="scientific">Anaerocolumna cellulosilytica</name>
    <dbReference type="NCBI Taxonomy" id="433286"/>
    <lineage>
        <taxon>Bacteria</taxon>
        <taxon>Bacillati</taxon>
        <taxon>Bacillota</taxon>
        <taxon>Clostridia</taxon>
        <taxon>Lachnospirales</taxon>
        <taxon>Lachnospiraceae</taxon>
        <taxon>Anaerocolumna</taxon>
    </lineage>
</organism>
<dbReference type="Proteomes" id="UP000515561">
    <property type="component" value="Chromosome"/>
</dbReference>
<reference evidence="1 2" key="1">
    <citation type="journal article" date="2016" name="Int. J. Syst. Evol. Microbiol.">
        <title>Descriptions of Anaerotaenia torta gen. nov., sp. nov. and Anaerocolumna cellulosilytica gen. nov., sp. nov. isolated from a methanogenic reactor of cattle waste.</title>
        <authorList>
            <person name="Uek A."/>
            <person name="Ohtaki Y."/>
            <person name="Kaku N."/>
            <person name="Ueki K."/>
        </authorList>
    </citation>
    <scope>NUCLEOTIDE SEQUENCE [LARGE SCALE GENOMIC DNA]</scope>
    <source>
        <strain evidence="1 2">SN021</strain>
    </source>
</reference>
<sequence>MKYNPVKVLYIVAGFLALGLGALGVVLPVLPTTPFLLVASFCFAKGSARFHTWFCSTRLYKNHLDSFVKSRAMTRKTKIRILIPASAMLILAFIFMPSVHGRIAIGVVMCFKYYYFIFRIKTIPVDKLKGTEDLT</sequence>
<gene>
    <name evidence="1" type="ORF">acsn021_36140</name>
</gene>
<evidence type="ECO:0000313" key="1">
    <source>
        <dbReference type="EMBL" id="BCJ96045.1"/>
    </source>
</evidence>
<evidence type="ECO:0000313" key="2">
    <source>
        <dbReference type="Proteomes" id="UP000515561"/>
    </source>
</evidence>
<dbReference type="PANTHER" id="PTHR35813:SF1">
    <property type="entry name" value="INNER MEMBRANE PROTEIN YBAN"/>
    <property type="match status" value="1"/>
</dbReference>
<dbReference type="KEGG" id="acel:acsn021_36140"/>
<dbReference type="GO" id="GO:0005886">
    <property type="term" value="C:plasma membrane"/>
    <property type="evidence" value="ECO:0007669"/>
    <property type="project" value="TreeGrafter"/>
</dbReference>
<proteinExistence type="predicted"/>
<dbReference type="PANTHER" id="PTHR35813">
    <property type="entry name" value="INNER MEMBRANE PROTEIN YBAN"/>
    <property type="match status" value="1"/>
</dbReference>
<dbReference type="InterPro" id="IPR007401">
    <property type="entry name" value="DUF454"/>
</dbReference>
<name>A0A6S6RAB0_9FIRM</name>
<accession>A0A6S6RAB0</accession>
<dbReference type="AlphaFoldDB" id="A0A6S6RAB0"/>
<dbReference type="Pfam" id="PF04304">
    <property type="entry name" value="DUF454"/>
    <property type="match status" value="1"/>
</dbReference>
<dbReference type="EMBL" id="AP023367">
    <property type="protein sequence ID" value="BCJ96045.1"/>
    <property type="molecule type" value="Genomic_DNA"/>
</dbReference>